<protein>
    <submittedName>
        <fullName evidence="1">Uncharacterized protein</fullName>
    </submittedName>
</protein>
<dbReference type="EMBL" id="BAAAKJ010000307">
    <property type="protein sequence ID" value="GAA1406208.1"/>
    <property type="molecule type" value="Genomic_DNA"/>
</dbReference>
<name>A0ABN1YDP7_9ACTN</name>
<gene>
    <name evidence="1" type="ORF">GCM10009639_53770</name>
</gene>
<keyword evidence="2" id="KW-1185">Reference proteome</keyword>
<dbReference type="NCBIfam" id="TIGR01053">
    <property type="entry name" value="LSD1"/>
    <property type="match status" value="1"/>
</dbReference>
<evidence type="ECO:0000313" key="2">
    <source>
        <dbReference type="Proteomes" id="UP001499863"/>
    </source>
</evidence>
<dbReference type="Proteomes" id="UP001499863">
    <property type="component" value="Unassembled WGS sequence"/>
</dbReference>
<comment type="caution">
    <text evidence="1">The sequence shown here is derived from an EMBL/GenBank/DDBJ whole genome shotgun (WGS) entry which is preliminary data.</text>
</comment>
<dbReference type="RefSeq" id="WP_344341158.1">
    <property type="nucleotide sequence ID" value="NZ_BAAAKJ010000307.1"/>
</dbReference>
<proteinExistence type="predicted"/>
<evidence type="ECO:0000313" key="1">
    <source>
        <dbReference type="EMBL" id="GAA1406208.1"/>
    </source>
</evidence>
<accession>A0ABN1YDP7</accession>
<reference evidence="1 2" key="1">
    <citation type="journal article" date="2019" name="Int. J. Syst. Evol. Microbiol.">
        <title>The Global Catalogue of Microorganisms (GCM) 10K type strain sequencing project: providing services to taxonomists for standard genome sequencing and annotation.</title>
        <authorList>
            <consortium name="The Broad Institute Genomics Platform"/>
            <consortium name="The Broad Institute Genome Sequencing Center for Infectious Disease"/>
            <person name="Wu L."/>
            <person name="Ma J."/>
        </authorList>
    </citation>
    <scope>NUCLEOTIDE SEQUENCE [LARGE SCALE GENOMIC DNA]</scope>
    <source>
        <strain evidence="1 2">JCM 12393</strain>
    </source>
</reference>
<sequence>MLDPTTAARLRRQLADLPPLYAALAAYLRPSAQAADRLGTRPTAAADAPLPVDLDVLDLIGPGGAVTVLETWRQALHEDMGLHWPDPWGHPDGRLLRAARGLHQHLTYIRLDWPAAGDCAREIHQLHAAATRHVAPADHPTVVGHHPDPARPGDSNPCGGRLELPHGAAAVRCARCRTEWGPLQWLQLRRRLQAAPTDAHRAA</sequence>
<organism evidence="1 2">
    <name type="scientific">Kitasatospora putterlickiae</name>
    <dbReference type="NCBI Taxonomy" id="221725"/>
    <lineage>
        <taxon>Bacteria</taxon>
        <taxon>Bacillati</taxon>
        <taxon>Actinomycetota</taxon>
        <taxon>Actinomycetes</taxon>
        <taxon>Kitasatosporales</taxon>
        <taxon>Streptomycetaceae</taxon>
        <taxon>Kitasatospora</taxon>
    </lineage>
</organism>